<protein>
    <submittedName>
        <fullName evidence="2">Tail Collar domain-containing protein</fullName>
    </submittedName>
</protein>
<dbReference type="InterPro" id="IPR011083">
    <property type="entry name" value="Phage_tail_collar_dom"/>
</dbReference>
<evidence type="ECO:0000313" key="2">
    <source>
        <dbReference type="EMBL" id="GIP15911.1"/>
    </source>
</evidence>
<comment type="caution">
    <text evidence="2">The sequence shown here is derived from an EMBL/GenBank/DDBJ whole genome shotgun (WGS) entry which is preliminary data.</text>
</comment>
<feature type="domain" description="Phage tail collar" evidence="1">
    <location>
        <begin position="6"/>
        <end position="62"/>
    </location>
</feature>
<evidence type="ECO:0000313" key="3">
    <source>
        <dbReference type="Proteomes" id="UP000683139"/>
    </source>
</evidence>
<sequence>MEPFVGEIRLFAFDRTPQGWFPCDGRVLQIVQFQALYALLGVAYGGNGSTTFAIPDLRGSVPVHPDASITRGQKAGDAAHTLIATEMPTHTHIAYGSSDAPNTNSPVDSAWANSANYTMYSNSAADTTLSPQAISASGGSQPHNNMQPYLTLQYCIAYNGIFPSRP</sequence>
<reference evidence="2" key="1">
    <citation type="submission" date="2021-03" db="EMBL/GenBank/DDBJ databases">
        <title>Antimicrobial resistance genes in bacteria isolated from Japanese honey, and their potential for conferring macrolide and lincosamide resistance in the American foulbrood pathogen Paenibacillus larvae.</title>
        <authorList>
            <person name="Okamoto M."/>
            <person name="Kumagai M."/>
            <person name="Kanamori H."/>
            <person name="Takamatsu D."/>
        </authorList>
    </citation>
    <scope>NUCLEOTIDE SEQUENCE</scope>
    <source>
        <strain evidence="2">J40TS1</strain>
    </source>
</reference>
<dbReference type="EMBL" id="BOSE01000002">
    <property type="protein sequence ID" value="GIP15911.1"/>
    <property type="molecule type" value="Genomic_DNA"/>
</dbReference>
<dbReference type="SUPFAM" id="SSF88874">
    <property type="entry name" value="Receptor-binding domain of short tail fibre protein gp12"/>
    <property type="match status" value="1"/>
</dbReference>
<dbReference type="Gene3D" id="3.90.1340.10">
    <property type="entry name" value="Phage tail collar domain"/>
    <property type="match status" value="1"/>
</dbReference>
<dbReference type="Pfam" id="PF07484">
    <property type="entry name" value="Collar"/>
    <property type="match status" value="1"/>
</dbReference>
<dbReference type="Proteomes" id="UP000683139">
    <property type="component" value="Unassembled WGS sequence"/>
</dbReference>
<keyword evidence="3" id="KW-1185">Reference proteome</keyword>
<accession>A0A919YRA8</accession>
<dbReference type="InterPro" id="IPR037053">
    <property type="entry name" value="Phage_tail_collar_dom_sf"/>
</dbReference>
<organism evidence="2 3">
    <name type="scientific">Paenibacillus montaniterrae</name>
    <dbReference type="NCBI Taxonomy" id="429341"/>
    <lineage>
        <taxon>Bacteria</taxon>
        <taxon>Bacillati</taxon>
        <taxon>Bacillota</taxon>
        <taxon>Bacilli</taxon>
        <taxon>Bacillales</taxon>
        <taxon>Paenibacillaceae</taxon>
        <taxon>Paenibacillus</taxon>
    </lineage>
</organism>
<gene>
    <name evidence="2" type="ORF">J40TS1_15530</name>
</gene>
<dbReference type="RefSeq" id="WP_213514171.1">
    <property type="nucleotide sequence ID" value="NZ_BOSE01000002.1"/>
</dbReference>
<dbReference type="AlphaFoldDB" id="A0A919YRA8"/>
<name>A0A919YRA8_9BACL</name>
<evidence type="ECO:0000259" key="1">
    <source>
        <dbReference type="Pfam" id="PF07484"/>
    </source>
</evidence>
<proteinExistence type="predicted"/>